<sequence length="128" mass="14583">MPLPAETQGPRKINSQDVGPTHENSWLPQAPVCLHTYPVCVVNNGLGWKSLRIPNYLVDNPLRQSFQPLHGRLGHRLCWGILISPVFSLRGPDSDNFATLCRKKDTNVTSYSNVPRIESRYRQQSRFE</sequence>
<organism evidence="2 3">
    <name type="scientific">Penicillium roqueforti (strain FM164)</name>
    <dbReference type="NCBI Taxonomy" id="1365484"/>
    <lineage>
        <taxon>Eukaryota</taxon>
        <taxon>Fungi</taxon>
        <taxon>Dikarya</taxon>
        <taxon>Ascomycota</taxon>
        <taxon>Pezizomycotina</taxon>
        <taxon>Eurotiomycetes</taxon>
        <taxon>Eurotiomycetidae</taxon>
        <taxon>Eurotiales</taxon>
        <taxon>Aspergillaceae</taxon>
        <taxon>Penicillium</taxon>
    </lineage>
</organism>
<evidence type="ECO:0000256" key="1">
    <source>
        <dbReference type="SAM" id="MobiDB-lite"/>
    </source>
</evidence>
<feature type="region of interest" description="Disordered" evidence="1">
    <location>
        <begin position="1"/>
        <end position="21"/>
    </location>
</feature>
<proteinExistence type="predicted"/>
<dbReference type="EMBL" id="HG792017">
    <property type="protein sequence ID" value="CDM34684.1"/>
    <property type="molecule type" value="Genomic_DNA"/>
</dbReference>
<accession>W6QKE1</accession>
<dbReference type="AlphaFoldDB" id="W6QKE1"/>
<evidence type="ECO:0000313" key="2">
    <source>
        <dbReference type="EMBL" id="CDM34684.1"/>
    </source>
</evidence>
<name>W6QKE1_PENRF</name>
<reference evidence="2" key="1">
    <citation type="journal article" date="2014" name="Nat. Commun.">
        <title>Multiple recent horizontal transfers of a large genomic region in cheese making fungi.</title>
        <authorList>
            <person name="Cheeseman K."/>
            <person name="Ropars J."/>
            <person name="Renault P."/>
            <person name="Dupont J."/>
            <person name="Gouzy J."/>
            <person name="Branca A."/>
            <person name="Abraham A.L."/>
            <person name="Ceppi M."/>
            <person name="Conseiller E."/>
            <person name="Debuchy R."/>
            <person name="Malagnac F."/>
            <person name="Goarin A."/>
            <person name="Silar P."/>
            <person name="Lacoste S."/>
            <person name="Sallet E."/>
            <person name="Bensimon A."/>
            <person name="Giraud T."/>
            <person name="Brygoo Y."/>
        </authorList>
    </citation>
    <scope>NUCLEOTIDE SEQUENCE [LARGE SCALE GENOMIC DNA]</scope>
    <source>
        <strain evidence="2">FM164</strain>
    </source>
</reference>
<gene>
    <name evidence="2" type="ORF">PROQFM164_S03g001409</name>
</gene>
<dbReference type="Proteomes" id="UP000030686">
    <property type="component" value="Unassembled WGS sequence"/>
</dbReference>
<evidence type="ECO:0000313" key="3">
    <source>
        <dbReference type="Proteomes" id="UP000030686"/>
    </source>
</evidence>
<protein>
    <submittedName>
        <fullName evidence="2">Genomic scaffold, ProqFM164S03</fullName>
    </submittedName>
</protein>
<keyword evidence="3" id="KW-1185">Reference proteome</keyword>